<protein>
    <submittedName>
        <fullName evidence="1">Sugar epimerase</fullName>
    </submittedName>
</protein>
<sequence>MVELPKIMNGEIRCDERGCVSFCNAFNFDSIQRFYHIHHDDSKVIRAFHGHMKEEKYVYVVNGEILFSAVYITDPCTPSDKEKVHQFVLSAKQPQILFIPASYANGFRSLTDTCDVLFFSTVTLQNSLNDDVRFDPYYWGDVWQNL</sequence>
<comment type="caution">
    <text evidence="1">The sequence shown here is derived from an EMBL/GenBank/DDBJ whole genome shotgun (WGS) entry which is preliminary data.</text>
</comment>
<dbReference type="InterPro" id="IPR011051">
    <property type="entry name" value="RmlC_Cupin_sf"/>
</dbReference>
<accession>A0A317JMN6</accession>
<organism evidence="1 2">
    <name type="scientific">Candidatus Cerribacteria bacterium 'Amazon FNV 2010 28 9'</name>
    <dbReference type="NCBI Taxonomy" id="2081795"/>
    <lineage>
        <taxon>Bacteria</taxon>
        <taxon>Candidatus Cerribacteria</taxon>
    </lineage>
</organism>
<dbReference type="EMBL" id="PSRQ01000057">
    <property type="protein sequence ID" value="PWU22764.1"/>
    <property type="molecule type" value="Genomic_DNA"/>
</dbReference>
<dbReference type="Pfam" id="PF00908">
    <property type="entry name" value="dTDP_sugar_isom"/>
    <property type="match status" value="1"/>
</dbReference>
<dbReference type="Proteomes" id="UP000246104">
    <property type="component" value="Unassembled WGS sequence"/>
</dbReference>
<dbReference type="InterPro" id="IPR014710">
    <property type="entry name" value="RmlC-like_jellyroll"/>
</dbReference>
<name>A0A317JMN6_9BACT</name>
<evidence type="ECO:0000313" key="2">
    <source>
        <dbReference type="Proteomes" id="UP000246104"/>
    </source>
</evidence>
<dbReference type="GO" id="GO:0008830">
    <property type="term" value="F:dTDP-4-dehydrorhamnose 3,5-epimerase activity"/>
    <property type="evidence" value="ECO:0007669"/>
    <property type="project" value="InterPro"/>
</dbReference>
<dbReference type="InterPro" id="IPR000888">
    <property type="entry name" value="RmlC-like"/>
</dbReference>
<evidence type="ECO:0000313" key="1">
    <source>
        <dbReference type="EMBL" id="PWU22764.1"/>
    </source>
</evidence>
<gene>
    <name evidence="1" type="ORF">C5B42_05225</name>
</gene>
<dbReference type="AlphaFoldDB" id="A0A317JMN6"/>
<dbReference type="SUPFAM" id="SSF51182">
    <property type="entry name" value="RmlC-like cupins"/>
    <property type="match status" value="1"/>
</dbReference>
<reference evidence="1 2" key="1">
    <citation type="submission" date="2018-02" db="EMBL/GenBank/DDBJ databases">
        <title>Genomic Reconstructions from Amazon Rainforest and Pasture Soil Reveal Novel Insights into the Physiology of Candidate Phyla in Tropical Sites.</title>
        <authorList>
            <person name="Kroeger M.E."/>
            <person name="Delmont T."/>
            <person name="Eren A.M."/>
            <person name="Guo J."/>
            <person name="Meyer K.M."/>
            <person name="Khan K."/>
            <person name="Rodrigues J.L.M."/>
            <person name="Bohannan B.J.M."/>
            <person name="Tringe S."/>
            <person name="Borges C.D."/>
            <person name="Tiedje J."/>
            <person name="Tsai S.M."/>
            <person name="Nusslein K."/>
        </authorList>
    </citation>
    <scope>NUCLEOTIDE SEQUENCE [LARGE SCALE GENOMIC DNA]</scope>
    <source>
        <strain evidence="1">Amazon FNV 2010 28 9</strain>
    </source>
</reference>
<proteinExistence type="predicted"/>
<dbReference type="Gene3D" id="2.60.120.10">
    <property type="entry name" value="Jelly Rolls"/>
    <property type="match status" value="1"/>
</dbReference>